<accession>M6HNA9</accession>
<dbReference type="AlphaFoldDB" id="M6HNA9"/>
<name>M6HNA9_LEPIR</name>
<sequence length="40" mass="4680">MTFFEADPTSKPLKKFPILFLCAKVIVKRKLIFNSTYSKK</sequence>
<dbReference type="EMBL" id="AFMF02000020">
    <property type="protein sequence ID" value="EMM96872.1"/>
    <property type="molecule type" value="Genomic_DNA"/>
</dbReference>
<organism evidence="1 2">
    <name type="scientific">Leptospira interrogans serovar Zanoni str. LT2156</name>
    <dbReference type="NCBI Taxonomy" id="1001601"/>
    <lineage>
        <taxon>Bacteria</taxon>
        <taxon>Pseudomonadati</taxon>
        <taxon>Spirochaetota</taxon>
        <taxon>Spirochaetia</taxon>
        <taxon>Leptospirales</taxon>
        <taxon>Leptospiraceae</taxon>
        <taxon>Leptospira</taxon>
    </lineage>
</organism>
<evidence type="ECO:0000313" key="2">
    <source>
        <dbReference type="Proteomes" id="UP000012089"/>
    </source>
</evidence>
<protein>
    <submittedName>
        <fullName evidence="1">Uncharacterized protein</fullName>
    </submittedName>
</protein>
<reference evidence="1 2" key="1">
    <citation type="submission" date="2013-01" db="EMBL/GenBank/DDBJ databases">
        <authorList>
            <person name="Harkins D.M."/>
            <person name="Durkin A.S."/>
            <person name="Brinkac L.M."/>
            <person name="Haft D.H."/>
            <person name="Selengut J.D."/>
            <person name="Sanka R."/>
            <person name="DePew J."/>
            <person name="Purushe J."/>
            <person name="Tulsiani S.M."/>
            <person name="Graham G.C."/>
            <person name="Burns M.-A."/>
            <person name="Dohnt M.F."/>
            <person name="Smythe L.D."/>
            <person name="McKay D.B."/>
            <person name="Craig S.B."/>
            <person name="Vinetz J.M."/>
            <person name="Sutton G.G."/>
            <person name="Nierman W.C."/>
            <person name="Fouts D.E."/>
        </authorList>
    </citation>
    <scope>NUCLEOTIDE SEQUENCE [LARGE SCALE GENOMIC DNA]</scope>
    <source>
        <strain evidence="1 2">LT2156</strain>
    </source>
</reference>
<gene>
    <name evidence="1" type="ORF">LEP1GSC158_3788</name>
</gene>
<evidence type="ECO:0000313" key="1">
    <source>
        <dbReference type="EMBL" id="EMM96872.1"/>
    </source>
</evidence>
<dbReference type="Proteomes" id="UP000012089">
    <property type="component" value="Unassembled WGS sequence"/>
</dbReference>
<comment type="caution">
    <text evidence="1">The sequence shown here is derived from an EMBL/GenBank/DDBJ whole genome shotgun (WGS) entry which is preliminary data.</text>
</comment>
<proteinExistence type="predicted"/>